<dbReference type="SUPFAM" id="SSF53098">
    <property type="entry name" value="Ribonuclease H-like"/>
    <property type="match status" value="1"/>
</dbReference>
<organism evidence="2 3">
    <name type="scientific">Leptospira jelokensis</name>
    <dbReference type="NCBI Taxonomy" id="2484931"/>
    <lineage>
        <taxon>Bacteria</taxon>
        <taxon>Pseudomonadati</taxon>
        <taxon>Spirochaetota</taxon>
        <taxon>Spirochaetia</taxon>
        <taxon>Leptospirales</taxon>
        <taxon>Leptospiraceae</taxon>
        <taxon>Leptospira</taxon>
    </lineage>
</organism>
<evidence type="ECO:0000313" key="3">
    <source>
        <dbReference type="Proteomes" id="UP000297567"/>
    </source>
</evidence>
<feature type="domain" description="Exonuclease" evidence="1">
    <location>
        <begin position="2"/>
        <end position="170"/>
    </location>
</feature>
<dbReference type="GO" id="GO:0008408">
    <property type="term" value="F:3'-5' exonuclease activity"/>
    <property type="evidence" value="ECO:0007669"/>
    <property type="project" value="TreeGrafter"/>
</dbReference>
<dbReference type="InterPro" id="IPR036397">
    <property type="entry name" value="RNaseH_sf"/>
</dbReference>
<dbReference type="SMART" id="SM00479">
    <property type="entry name" value="EXOIII"/>
    <property type="match status" value="1"/>
</dbReference>
<dbReference type="GO" id="GO:0003676">
    <property type="term" value="F:nucleic acid binding"/>
    <property type="evidence" value="ECO:0007669"/>
    <property type="project" value="InterPro"/>
</dbReference>
<protein>
    <submittedName>
        <fullName evidence="2">3'-5' exonuclease</fullName>
    </submittedName>
</protein>
<keyword evidence="3" id="KW-1185">Reference proteome</keyword>
<keyword evidence="2" id="KW-0540">Nuclease</keyword>
<dbReference type="AlphaFoldDB" id="A0A4Z1A2S5"/>
<dbReference type="CDD" id="cd06127">
    <property type="entry name" value="DEDDh"/>
    <property type="match status" value="1"/>
</dbReference>
<sequence length="247" mass="28460">MKIAVFDLETTGISILEDRIVEIAIFVFDTEDDSYFKYFFSKVNPGIPIPKKVSEIHGITDEKVKNSPSFDEISFAIYDLLNGIPWSGYNIKRFDVPLILKEFERLGEEPPKFTGLIDSRDIFEKQFSFKLENAYKYYCGKEIGDDAHSAIFDARASKEVLKQQIKTNEGLVMKELEKKDIEKMSLSELLEISSKFIVKESKVLFKFGKYAGEEAETRPDYLEWMIKGEFDRAEKLIARALLKGETP</sequence>
<dbReference type="GO" id="GO:0005829">
    <property type="term" value="C:cytosol"/>
    <property type="evidence" value="ECO:0007669"/>
    <property type="project" value="TreeGrafter"/>
</dbReference>
<dbReference type="InterPro" id="IPR013520">
    <property type="entry name" value="Ribonucl_H"/>
</dbReference>
<evidence type="ECO:0000259" key="1">
    <source>
        <dbReference type="SMART" id="SM00479"/>
    </source>
</evidence>
<dbReference type="PANTHER" id="PTHR30231:SF41">
    <property type="entry name" value="DNA POLYMERASE III SUBUNIT EPSILON"/>
    <property type="match status" value="1"/>
</dbReference>
<keyword evidence="2" id="KW-0269">Exonuclease</keyword>
<name>A0A4Z1A2S5_9LEPT</name>
<comment type="caution">
    <text evidence="2">The sequence shown here is derived from an EMBL/GenBank/DDBJ whole genome shotgun (WGS) entry which is preliminary data.</text>
</comment>
<dbReference type="Pfam" id="PF00929">
    <property type="entry name" value="RNase_T"/>
    <property type="match status" value="1"/>
</dbReference>
<dbReference type="InterPro" id="IPR012337">
    <property type="entry name" value="RNaseH-like_sf"/>
</dbReference>
<accession>A0A4Z1A2S5</accession>
<gene>
    <name evidence="2" type="ORF">EHQ62_17000</name>
</gene>
<dbReference type="EMBL" id="RQGH01000035">
    <property type="protein sequence ID" value="TGL58593.1"/>
    <property type="molecule type" value="Genomic_DNA"/>
</dbReference>
<dbReference type="PANTHER" id="PTHR30231">
    <property type="entry name" value="DNA POLYMERASE III SUBUNIT EPSILON"/>
    <property type="match status" value="1"/>
</dbReference>
<dbReference type="Proteomes" id="UP000297567">
    <property type="component" value="Unassembled WGS sequence"/>
</dbReference>
<dbReference type="Gene3D" id="3.30.420.10">
    <property type="entry name" value="Ribonuclease H-like superfamily/Ribonuclease H"/>
    <property type="match status" value="1"/>
</dbReference>
<proteinExistence type="predicted"/>
<reference evidence="2" key="1">
    <citation type="journal article" date="2019" name="PLoS Negl. Trop. Dis.">
        <title>Revisiting the worldwide diversity of Leptospira species in the environment.</title>
        <authorList>
            <person name="Vincent A.T."/>
            <person name="Schiettekatte O."/>
            <person name="Bourhy P."/>
            <person name="Veyrier F.J."/>
            <person name="Picardeau M."/>
        </authorList>
    </citation>
    <scope>NUCLEOTIDE SEQUENCE [LARGE SCALE GENOMIC DNA]</scope>
    <source>
        <strain evidence="2">201702451</strain>
    </source>
</reference>
<dbReference type="GO" id="GO:0045004">
    <property type="term" value="P:DNA replication proofreading"/>
    <property type="evidence" value="ECO:0007669"/>
    <property type="project" value="TreeGrafter"/>
</dbReference>
<keyword evidence="2" id="KW-0378">Hydrolase</keyword>
<dbReference type="RefSeq" id="WP_135645046.1">
    <property type="nucleotide sequence ID" value="NZ_RQGH01000035.1"/>
</dbReference>
<evidence type="ECO:0000313" key="2">
    <source>
        <dbReference type="EMBL" id="TGL58593.1"/>
    </source>
</evidence>